<dbReference type="GO" id="GO:0016579">
    <property type="term" value="P:protein deubiquitination"/>
    <property type="evidence" value="ECO:0007669"/>
    <property type="project" value="InterPro"/>
</dbReference>
<dbReference type="FunFam" id="3.90.70.10:FF:000089">
    <property type="entry name" value="Ubiquitinyl hydrolase 1"/>
    <property type="match status" value="1"/>
</dbReference>
<keyword evidence="7 13" id="KW-0863">Zinc-finger</keyword>
<dbReference type="InterPro" id="IPR038765">
    <property type="entry name" value="Papain-like_cys_pep_sf"/>
</dbReference>
<dbReference type="SUPFAM" id="SSF57850">
    <property type="entry name" value="RING/U-box"/>
    <property type="match status" value="1"/>
</dbReference>
<evidence type="ECO:0000256" key="11">
    <source>
        <dbReference type="ARBA" id="ARBA00022833"/>
    </source>
</evidence>
<dbReference type="SUPFAM" id="SSF54001">
    <property type="entry name" value="Cysteine proteinases"/>
    <property type="match status" value="1"/>
</dbReference>
<feature type="domain" description="USP" evidence="14">
    <location>
        <begin position="184"/>
        <end position="530"/>
    </location>
</feature>
<comment type="subcellular location">
    <subcellularLocation>
        <location evidence="2">Nucleus</location>
    </subcellularLocation>
</comment>
<keyword evidence="9" id="KW-0378">Hydrolase</keyword>
<evidence type="ECO:0000256" key="2">
    <source>
        <dbReference type="ARBA" id="ARBA00004123"/>
    </source>
</evidence>
<accession>A0AAV5IWZ1</accession>
<dbReference type="EC" id="3.4.19.12" evidence="4"/>
<organism evidence="16 17">
    <name type="scientific">Rubroshorea leprosula</name>
    <dbReference type="NCBI Taxonomy" id="152421"/>
    <lineage>
        <taxon>Eukaryota</taxon>
        <taxon>Viridiplantae</taxon>
        <taxon>Streptophyta</taxon>
        <taxon>Embryophyta</taxon>
        <taxon>Tracheophyta</taxon>
        <taxon>Spermatophyta</taxon>
        <taxon>Magnoliopsida</taxon>
        <taxon>eudicotyledons</taxon>
        <taxon>Gunneridae</taxon>
        <taxon>Pentapetalae</taxon>
        <taxon>rosids</taxon>
        <taxon>malvids</taxon>
        <taxon>Malvales</taxon>
        <taxon>Dipterocarpaceae</taxon>
        <taxon>Rubroshorea</taxon>
    </lineage>
</organism>
<dbReference type="GO" id="GO:0004843">
    <property type="term" value="F:cysteine-type deubiquitinase activity"/>
    <property type="evidence" value="ECO:0007669"/>
    <property type="project" value="UniProtKB-EC"/>
</dbReference>
<keyword evidence="12" id="KW-0539">Nucleus</keyword>
<dbReference type="Proteomes" id="UP001054252">
    <property type="component" value="Unassembled WGS sequence"/>
</dbReference>
<sequence>MCARSSLYSNPKPCKHLSDYKLRCVSNGFKDLQKFIKAGSNGRARVDKDNTEVPRCSFCNGYRGRLFMCLICSSVSCSSHVGLHTQSENGHDIAVDIERAELYCCLCGDQVYDSEFDGIVVSGRVKDLPMDKNGGFEGVEGRSIKRRKLDSKLDPGINDDLKKARLLMSSRDQRQKSCYPLGLRGLNNLGSTCFMNSVLQALLHAPPFSNYFLNDRHNHDQCPIKSGGKPCLLCEIDTISSAMLSGDHTPYSPARLLYSWWQHSTSLASYEEKDAHEFFISLLNGIHENSEEGRARDDSKDKGDCQCIAHRAFSGLLRSDVMCITCGFTSTTDEPCFDISLNMPTSSFSFKGIANKAVKPNEQIGLSTLSGCLELYTRPERLGSDQKFCCQNCQGTGSSLKQMSIKRLPLVLCLHIKRVEHSPSSKRFLKNDQYLQFPFSLDMTAYLSSSIVRKRFENRIFAFECHNSDSSAAYEIFAVVSHFGKFDSGHYVTYLRIKNQWYKCDDPWISEVDEETVRASKSYMLFYVQKRLFNIPRVSPRRDPLASGSK</sequence>
<evidence type="ECO:0000259" key="15">
    <source>
        <dbReference type="PROSITE" id="PS50271"/>
    </source>
</evidence>
<evidence type="ECO:0000313" key="17">
    <source>
        <dbReference type="Proteomes" id="UP001054252"/>
    </source>
</evidence>
<gene>
    <name evidence="16" type="ORF">SLEP1_g15492</name>
</gene>
<dbReference type="GO" id="GO:0070461">
    <property type="term" value="C:SAGA-type complex"/>
    <property type="evidence" value="ECO:0007669"/>
    <property type="project" value="UniProtKB-ARBA"/>
</dbReference>
<evidence type="ECO:0000256" key="4">
    <source>
        <dbReference type="ARBA" id="ARBA00012759"/>
    </source>
</evidence>
<dbReference type="FunFam" id="3.30.40.10:FF:000584">
    <property type="entry name" value="Ubiquitinyl hydrolase 1"/>
    <property type="match status" value="1"/>
</dbReference>
<dbReference type="InterPro" id="IPR001394">
    <property type="entry name" value="Peptidase_C19_UCH"/>
</dbReference>
<evidence type="ECO:0000256" key="13">
    <source>
        <dbReference type="PROSITE-ProRule" id="PRU00502"/>
    </source>
</evidence>
<keyword evidence="8" id="KW-0833">Ubl conjugation pathway</keyword>
<keyword evidence="17" id="KW-1185">Reference proteome</keyword>
<dbReference type="PANTHER" id="PTHR21646:SF49">
    <property type="entry name" value="UBIQUITIN C-TERMINAL HYDROLASE 22"/>
    <property type="match status" value="1"/>
</dbReference>
<comment type="catalytic activity">
    <reaction evidence="1">
        <text>Thiol-dependent hydrolysis of ester, thioester, amide, peptide and isopeptide bonds formed by the C-terminal Gly of ubiquitin (a 76-residue protein attached to proteins as an intracellular targeting signal).</text>
        <dbReference type="EC" id="3.4.19.12"/>
    </reaction>
</comment>
<keyword evidence="10" id="KW-0788">Thiol protease</keyword>
<comment type="caution">
    <text evidence="16">The sequence shown here is derived from an EMBL/GenBank/DDBJ whole genome shotgun (WGS) entry which is preliminary data.</text>
</comment>
<dbReference type="InterPro" id="IPR018200">
    <property type="entry name" value="USP_CS"/>
</dbReference>
<dbReference type="Pfam" id="PF00443">
    <property type="entry name" value="UCH"/>
    <property type="match status" value="1"/>
</dbReference>
<evidence type="ECO:0000256" key="10">
    <source>
        <dbReference type="ARBA" id="ARBA00022807"/>
    </source>
</evidence>
<dbReference type="Pfam" id="PF02148">
    <property type="entry name" value="zf-UBP"/>
    <property type="match status" value="1"/>
</dbReference>
<dbReference type="GO" id="GO:0008270">
    <property type="term" value="F:zinc ion binding"/>
    <property type="evidence" value="ECO:0007669"/>
    <property type="project" value="UniProtKB-KW"/>
</dbReference>
<evidence type="ECO:0000256" key="1">
    <source>
        <dbReference type="ARBA" id="ARBA00000707"/>
    </source>
</evidence>
<feature type="domain" description="UBP-type" evidence="15">
    <location>
        <begin position="27"/>
        <end position="130"/>
    </location>
</feature>
<reference evidence="16 17" key="1">
    <citation type="journal article" date="2021" name="Commun. Biol.">
        <title>The genome of Shorea leprosula (Dipterocarpaceae) highlights the ecological relevance of drought in aseasonal tropical rainforests.</title>
        <authorList>
            <person name="Ng K.K.S."/>
            <person name="Kobayashi M.J."/>
            <person name="Fawcett J.A."/>
            <person name="Hatakeyama M."/>
            <person name="Paape T."/>
            <person name="Ng C.H."/>
            <person name="Ang C.C."/>
            <person name="Tnah L.H."/>
            <person name="Lee C.T."/>
            <person name="Nishiyama T."/>
            <person name="Sese J."/>
            <person name="O'Brien M.J."/>
            <person name="Copetti D."/>
            <person name="Mohd Noor M.I."/>
            <person name="Ong R.C."/>
            <person name="Putra M."/>
            <person name="Sireger I.Z."/>
            <person name="Indrioko S."/>
            <person name="Kosugi Y."/>
            <person name="Izuno A."/>
            <person name="Isagi Y."/>
            <person name="Lee S.L."/>
            <person name="Shimizu K.K."/>
        </authorList>
    </citation>
    <scope>NUCLEOTIDE SEQUENCE [LARGE SCALE GENOMIC DNA]</scope>
    <source>
        <strain evidence="16">214</strain>
    </source>
</reference>
<dbReference type="InterPro" id="IPR001607">
    <property type="entry name" value="Znf_UBP"/>
</dbReference>
<evidence type="ECO:0000256" key="6">
    <source>
        <dbReference type="ARBA" id="ARBA00022723"/>
    </source>
</evidence>
<evidence type="ECO:0000256" key="8">
    <source>
        <dbReference type="ARBA" id="ARBA00022786"/>
    </source>
</evidence>
<evidence type="ECO:0000259" key="14">
    <source>
        <dbReference type="PROSITE" id="PS50235"/>
    </source>
</evidence>
<dbReference type="Gene3D" id="3.90.70.10">
    <property type="entry name" value="Cysteine proteinases"/>
    <property type="match status" value="1"/>
</dbReference>
<dbReference type="PANTHER" id="PTHR21646">
    <property type="entry name" value="UBIQUITIN CARBOXYL-TERMINAL HYDROLASE"/>
    <property type="match status" value="1"/>
</dbReference>
<dbReference type="PROSITE" id="PS00972">
    <property type="entry name" value="USP_1"/>
    <property type="match status" value="1"/>
</dbReference>
<dbReference type="PROSITE" id="PS50235">
    <property type="entry name" value="USP_3"/>
    <property type="match status" value="1"/>
</dbReference>
<dbReference type="Gene3D" id="3.30.40.10">
    <property type="entry name" value="Zinc/RING finger domain, C3HC4 (zinc finger)"/>
    <property type="match status" value="1"/>
</dbReference>
<evidence type="ECO:0000256" key="3">
    <source>
        <dbReference type="ARBA" id="ARBA00009085"/>
    </source>
</evidence>
<keyword evidence="11" id="KW-0862">Zinc</keyword>
<protein>
    <recommendedName>
        <fullName evidence="4">ubiquitinyl hydrolase 1</fullName>
        <ecNumber evidence="4">3.4.19.12</ecNumber>
    </recommendedName>
</protein>
<comment type="similarity">
    <text evidence="3">Belongs to the peptidase C19 family.</text>
</comment>
<evidence type="ECO:0000256" key="7">
    <source>
        <dbReference type="ARBA" id="ARBA00022771"/>
    </source>
</evidence>
<keyword evidence="5" id="KW-0645">Protease</keyword>
<evidence type="ECO:0000256" key="12">
    <source>
        <dbReference type="ARBA" id="ARBA00023242"/>
    </source>
</evidence>
<evidence type="ECO:0000313" key="16">
    <source>
        <dbReference type="EMBL" id="GKV03136.1"/>
    </source>
</evidence>
<dbReference type="AlphaFoldDB" id="A0AAV5IWZ1"/>
<dbReference type="InterPro" id="IPR013083">
    <property type="entry name" value="Znf_RING/FYVE/PHD"/>
</dbReference>
<proteinExistence type="inferred from homology"/>
<evidence type="ECO:0000256" key="9">
    <source>
        <dbReference type="ARBA" id="ARBA00022801"/>
    </source>
</evidence>
<name>A0AAV5IWZ1_9ROSI</name>
<evidence type="ECO:0000256" key="5">
    <source>
        <dbReference type="ARBA" id="ARBA00022670"/>
    </source>
</evidence>
<dbReference type="EMBL" id="BPVZ01000020">
    <property type="protein sequence ID" value="GKV03136.1"/>
    <property type="molecule type" value="Genomic_DNA"/>
</dbReference>
<dbReference type="InterPro" id="IPR050185">
    <property type="entry name" value="Ub_carboxyl-term_hydrolase"/>
</dbReference>
<keyword evidence="6" id="KW-0479">Metal-binding</keyword>
<dbReference type="GO" id="GO:0005634">
    <property type="term" value="C:nucleus"/>
    <property type="evidence" value="ECO:0007669"/>
    <property type="project" value="UniProtKB-SubCell"/>
</dbReference>
<dbReference type="PROSITE" id="PS50271">
    <property type="entry name" value="ZF_UBP"/>
    <property type="match status" value="1"/>
</dbReference>
<dbReference type="InterPro" id="IPR028889">
    <property type="entry name" value="USP"/>
</dbReference>
<dbReference type="GO" id="GO:0006508">
    <property type="term" value="P:proteolysis"/>
    <property type="evidence" value="ECO:0007669"/>
    <property type="project" value="UniProtKB-KW"/>
</dbReference>